<dbReference type="Pfam" id="PF01553">
    <property type="entry name" value="Acyltransferase"/>
    <property type="match status" value="1"/>
</dbReference>
<dbReference type="eggNOG" id="COG0204">
    <property type="taxonomic scope" value="Bacteria"/>
</dbReference>
<keyword evidence="4" id="KW-0472">Membrane</keyword>
<keyword evidence="7" id="KW-1185">Reference proteome</keyword>
<dbReference type="KEGG" id="kon:CONE_0831"/>
<dbReference type="PATRIC" id="fig|1208920.3.peg.542"/>
<dbReference type="GO" id="GO:0006654">
    <property type="term" value="P:phosphatidic acid biosynthetic process"/>
    <property type="evidence" value="ECO:0007669"/>
    <property type="project" value="TreeGrafter"/>
</dbReference>
<dbReference type="GO" id="GO:0003841">
    <property type="term" value="F:1-acylglycerol-3-phosphate O-acyltransferase activity"/>
    <property type="evidence" value="ECO:0007669"/>
    <property type="project" value="UniProtKB-EC"/>
</dbReference>
<organism evidence="6 7">
    <name type="scientific">Candidatus Kinetoplastidibacterium stringomonadis TCC290E</name>
    <dbReference type="NCBI Taxonomy" id="1208920"/>
    <lineage>
        <taxon>Bacteria</taxon>
        <taxon>Pseudomonadati</taxon>
        <taxon>Pseudomonadota</taxon>
        <taxon>Betaproteobacteria</taxon>
        <taxon>Candidatus Kinetoplastidibacterium</taxon>
    </lineage>
</organism>
<dbReference type="PANTHER" id="PTHR10434">
    <property type="entry name" value="1-ACYL-SN-GLYCEROL-3-PHOSPHATE ACYLTRANSFERASE"/>
    <property type="match status" value="1"/>
</dbReference>
<accession>M1L7H9</accession>
<dbReference type="HOGENOM" id="CLU_027938_5_0_4"/>
<evidence type="ECO:0000313" key="6">
    <source>
        <dbReference type="EMBL" id="AGF48548.1"/>
    </source>
</evidence>
<dbReference type="OrthoDB" id="9812274at2"/>
<comment type="pathway">
    <text evidence="1">Lipid metabolism.</text>
</comment>
<keyword evidence="4" id="KW-0812">Transmembrane</keyword>
<dbReference type="Proteomes" id="UP000011541">
    <property type="component" value="Chromosome"/>
</dbReference>
<dbReference type="STRING" id="1208920.CONE_0831"/>
<keyword evidence="4" id="KW-1133">Transmembrane helix</keyword>
<feature type="domain" description="Phospholipid/glycerol acyltransferase" evidence="5">
    <location>
        <begin position="77"/>
        <end position="192"/>
    </location>
</feature>
<protein>
    <submittedName>
        <fullName evidence="6">1-acyl-sn-glycerol-3-phosphate acyltransferase</fullName>
        <ecNumber evidence="6">2.3.1.51</ecNumber>
    </submittedName>
</protein>
<name>M1L7H9_9PROT</name>
<dbReference type="AlphaFoldDB" id="M1L7H9"/>
<dbReference type="EC" id="2.3.1.51" evidence="6"/>
<evidence type="ECO:0000259" key="5">
    <source>
        <dbReference type="SMART" id="SM00563"/>
    </source>
</evidence>
<sequence>MIKIGTIYIRSIIYRLFISISMILCSFMYILIIFVSAKYKYKILSLWPKIALYGAKFICGLSWTTKGIENIPSDESFIILSNHQSTWETLFFISVLPKNVCYVYKRELHWIPFFGWGLALLDMIPINRSKGSTAIKQMITKWQNKLNESCCLIIFPEGSRNLSNKIGQFKLGSAILALETKSNILPVAHNSGKFWRIDSMLIYPGNIIVSIGPIIQVKKYTTADELNKASYKWVKNEMLKIEDGNCKNI</sequence>
<evidence type="ECO:0000256" key="4">
    <source>
        <dbReference type="SAM" id="Phobius"/>
    </source>
</evidence>
<dbReference type="CDD" id="cd07989">
    <property type="entry name" value="LPLAT_AGPAT-like"/>
    <property type="match status" value="1"/>
</dbReference>
<gene>
    <name evidence="6" type="ORF">CONE_0831</name>
</gene>
<feature type="transmembrane region" description="Helical" evidence="4">
    <location>
        <begin position="12"/>
        <end position="37"/>
    </location>
</feature>
<evidence type="ECO:0000256" key="3">
    <source>
        <dbReference type="ARBA" id="ARBA00023315"/>
    </source>
</evidence>
<dbReference type="InterPro" id="IPR002123">
    <property type="entry name" value="Plipid/glycerol_acylTrfase"/>
</dbReference>
<keyword evidence="3 6" id="KW-0012">Acyltransferase</keyword>
<evidence type="ECO:0000313" key="7">
    <source>
        <dbReference type="Proteomes" id="UP000011541"/>
    </source>
</evidence>
<dbReference type="SMART" id="SM00563">
    <property type="entry name" value="PlsC"/>
    <property type="match status" value="1"/>
</dbReference>
<evidence type="ECO:0000256" key="1">
    <source>
        <dbReference type="ARBA" id="ARBA00005189"/>
    </source>
</evidence>
<dbReference type="EMBL" id="CP003805">
    <property type="protein sequence ID" value="AGF48548.1"/>
    <property type="molecule type" value="Genomic_DNA"/>
</dbReference>
<evidence type="ECO:0000256" key="2">
    <source>
        <dbReference type="ARBA" id="ARBA00022679"/>
    </source>
</evidence>
<reference evidence="6 7" key="1">
    <citation type="journal article" date="2013" name="Genome Biol. Evol.">
        <title>Genome evolution and phylogenomic analysis of candidatus kinetoplastibacterium, the betaproteobacterial endosymbionts of strigomonas and angomonas.</title>
        <authorList>
            <person name="Alves J.M."/>
            <person name="Serrano M.G."/>
            <person name="Maia da Silva F."/>
            <person name="Voegtly L.J."/>
            <person name="Matveyev A.V."/>
            <person name="Teixeira M.M."/>
            <person name="Camargo E.P."/>
            <person name="Buck G.A."/>
        </authorList>
    </citation>
    <scope>NUCLEOTIDE SEQUENCE [LARGE SCALE GENOMIC DNA]</scope>
    <source>
        <strain evidence="6 7">TCC290E</strain>
    </source>
</reference>
<keyword evidence="2 6" id="KW-0808">Transferase</keyword>
<dbReference type="SUPFAM" id="SSF69593">
    <property type="entry name" value="Glycerol-3-phosphate (1)-acyltransferase"/>
    <property type="match status" value="1"/>
</dbReference>
<proteinExistence type="predicted"/>
<dbReference type="PANTHER" id="PTHR10434:SF40">
    <property type="entry name" value="1-ACYL-SN-GLYCEROL-3-PHOSPHATE ACYLTRANSFERASE"/>
    <property type="match status" value="1"/>
</dbReference>